<accession>A0A5D2TA88</accession>
<dbReference type="AlphaFoldDB" id="A0A5D2TA88"/>
<evidence type="ECO:0000313" key="2">
    <source>
        <dbReference type="Proteomes" id="UP000323597"/>
    </source>
</evidence>
<keyword evidence="2" id="KW-1185">Reference proteome</keyword>
<dbReference type="EMBL" id="CM017658">
    <property type="protein sequence ID" value="TYI61556.1"/>
    <property type="molecule type" value="Genomic_DNA"/>
</dbReference>
<gene>
    <name evidence="1" type="ORF">E1A91_D10G180200v1</name>
</gene>
<organism evidence="1 2">
    <name type="scientific">Gossypium mustelinum</name>
    <name type="common">Cotton</name>
    <name type="synonym">Gossypium caicoense</name>
    <dbReference type="NCBI Taxonomy" id="34275"/>
    <lineage>
        <taxon>Eukaryota</taxon>
        <taxon>Viridiplantae</taxon>
        <taxon>Streptophyta</taxon>
        <taxon>Embryophyta</taxon>
        <taxon>Tracheophyta</taxon>
        <taxon>Spermatophyta</taxon>
        <taxon>Magnoliopsida</taxon>
        <taxon>eudicotyledons</taxon>
        <taxon>Gunneridae</taxon>
        <taxon>Pentapetalae</taxon>
        <taxon>rosids</taxon>
        <taxon>malvids</taxon>
        <taxon>Malvales</taxon>
        <taxon>Malvaceae</taxon>
        <taxon>Malvoideae</taxon>
        <taxon>Gossypium</taxon>
    </lineage>
</organism>
<name>A0A5D2TA88_GOSMU</name>
<sequence length="35" mass="3757">MAISCIERFGRKGCEPRPPSGVGSVLDVILDVILE</sequence>
<reference evidence="1 2" key="1">
    <citation type="submission" date="2019-07" db="EMBL/GenBank/DDBJ databases">
        <title>WGS assembly of Gossypium mustelinum.</title>
        <authorList>
            <person name="Chen Z.J."/>
            <person name="Sreedasyam A."/>
            <person name="Ando A."/>
            <person name="Song Q."/>
            <person name="De L."/>
            <person name="Hulse-Kemp A."/>
            <person name="Ding M."/>
            <person name="Ye W."/>
            <person name="Kirkbride R."/>
            <person name="Jenkins J."/>
            <person name="Plott C."/>
            <person name="Lovell J."/>
            <person name="Lin Y.-M."/>
            <person name="Vaughn R."/>
            <person name="Liu B."/>
            <person name="Li W."/>
            <person name="Simpson S."/>
            <person name="Scheffler B."/>
            <person name="Saski C."/>
            <person name="Grover C."/>
            <person name="Hu G."/>
            <person name="Conover J."/>
            <person name="Carlson J."/>
            <person name="Shu S."/>
            <person name="Boston L."/>
            <person name="Williams M."/>
            <person name="Peterson D."/>
            <person name="Mcgee K."/>
            <person name="Jones D."/>
            <person name="Wendel J."/>
            <person name="Stelly D."/>
            <person name="Grimwood J."/>
            <person name="Schmutz J."/>
        </authorList>
    </citation>
    <scope>NUCLEOTIDE SEQUENCE [LARGE SCALE GENOMIC DNA]</scope>
    <source>
        <strain evidence="1">1408120.09</strain>
    </source>
</reference>
<proteinExistence type="predicted"/>
<evidence type="ECO:0000313" key="1">
    <source>
        <dbReference type="EMBL" id="TYI61556.1"/>
    </source>
</evidence>
<dbReference type="Proteomes" id="UP000323597">
    <property type="component" value="Chromosome D10"/>
</dbReference>
<protein>
    <submittedName>
        <fullName evidence="1">Uncharacterized protein</fullName>
    </submittedName>
</protein>